<dbReference type="CDD" id="cd07505">
    <property type="entry name" value="HAD_BPGM-like"/>
    <property type="match status" value="1"/>
</dbReference>
<dbReference type="InterPro" id="IPR023214">
    <property type="entry name" value="HAD_sf"/>
</dbReference>
<sequence>MTRDGNPAAVLFDMDGTLVDSEKLWTVAMDDYAAHRGGAIRESTRANMVGSNMTRSMLIVLDEIGAPGTAEELDHASRWVAGRMTELFADGLPWRPGAAEALRAVRAQGLRSALVTSTIRSLTEIALDTLGRGSFDATVCGDEVGGKNKPDPEPYLRAARMLRVDPADCLALEDSPTGVASAEAAGCTVLAVPCEVALEEGPQRVLRSSLLDVDFTALGALLAGARPAAGRAGTGIVGDELG</sequence>
<proteinExistence type="predicted"/>
<dbReference type="Gene3D" id="3.40.50.1000">
    <property type="entry name" value="HAD superfamily/HAD-like"/>
    <property type="match status" value="1"/>
</dbReference>
<dbReference type="PANTHER" id="PTHR18901:SF38">
    <property type="entry name" value="PSEUDOURIDINE-5'-PHOSPHATASE"/>
    <property type="match status" value="1"/>
</dbReference>
<accession>A0A929B8U0</accession>
<dbReference type="NCBIfam" id="TIGR01509">
    <property type="entry name" value="HAD-SF-IA-v3"/>
    <property type="match status" value="1"/>
</dbReference>
<dbReference type="SUPFAM" id="SSF56784">
    <property type="entry name" value="HAD-like"/>
    <property type="match status" value="1"/>
</dbReference>
<dbReference type="EMBL" id="JADEYC010000006">
    <property type="protein sequence ID" value="MBE9373526.1"/>
    <property type="molecule type" value="Genomic_DNA"/>
</dbReference>
<dbReference type="RefSeq" id="WP_193926982.1">
    <property type="nucleotide sequence ID" value="NZ_JADEYC010000006.1"/>
</dbReference>
<dbReference type="SFLD" id="SFLDS00003">
    <property type="entry name" value="Haloacid_Dehalogenase"/>
    <property type="match status" value="1"/>
</dbReference>
<name>A0A929B8U0_9PSEU</name>
<protein>
    <submittedName>
        <fullName evidence="1">HAD family phosphatase</fullName>
    </submittedName>
</protein>
<dbReference type="InterPro" id="IPR036412">
    <property type="entry name" value="HAD-like_sf"/>
</dbReference>
<dbReference type="SFLD" id="SFLDG01129">
    <property type="entry name" value="C1.5:_HAD__Beta-PGM__Phosphata"/>
    <property type="match status" value="1"/>
</dbReference>
<dbReference type="Pfam" id="PF00702">
    <property type="entry name" value="Hydrolase"/>
    <property type="match status" value="1"/>
</dbReference>
<dbReference type="PANTHER" id="PTHR18901">
    <property type="entry name" value="2-DEOXYGLUCOSE-6-PHOSPHATE PHOSPHATASE 2"/>
    <property type="match status" value="1"/>
</dbReference>
<evidence type="ECO:0000313" key="2">
    <source>
        <dbReference type="Proteomes" id="UP000598360"/>
    </source>
</evidence>
<dbReference type="FunFam" id="3.40.50.1000:FF:000162">
    <property type="entry name" value="HAD-like protein"/>
    <property type="match status" value="1"/>
</dbReference>
<dbReference type="Gene3D" id="1.10.150.240">
    <property type="entry name" value="Putative phosphatase, domain 2"/>
    <property type="match status" value="1"/>
</dbReference>
<comment type="caution">
    <text evidence="1">The sequence shown here is derived from an EMBL/GenBank/DDBJ whole genome shotgun (WGS) entry which is preliminary data.</text>
</comment>
<dbReference type="InterPro" id="IPR023198">
    <property type="entry name" value="PGP-like_dom2"/>
</dbReference>
<keyword evidence="2" id="KW-1185">Reference proteome</keyword>
<reference evidence="1" key="1">
    <citation type="submission" date="2020-10" db="EMBL/GenBank/DDBJ databases">
        <title>Diversity and distribution of actinomycetes associated with coral in the coast of Hainan.</title>
        <authorList>
            <person name="Li F."/>
        </authorList>
    </citation>
    <scope>NUCLEOTIDE SEQUENCE</scope>
    <source>
        <strain evidence="1">HNM0983</strain>
    </source>
</reference>
<dbReference type="Proteomes" id="UP000598360">
    <property type="component" value="Unassembled WGS sequence"/>
</dbReference>
<dbReference type="InterPro" id="IPR006439">
    <property type="entry name" value="HAD-SF_hydro_IA"/>
</dbReference>
<dbReference type="AlphaFoldDB" id="A0A929B8U0"/>
<evidence type="ECO:0000313" key="1">
    <source>
        <dbReference type="EMBL" id="MBE9373526.1"/>
    </source>
</evidence>
<organism evidence="1 2">
    <name type="scientific">Saccharopolyspora montiporae</name>
    <dbReference type="NCBI Taxonomy" id="2781240"/>
    <lineage>
        <taxon>Bacteria</taxon>
        <taxon>Bacillati</taxon>
        <taxon>Actinomycetota</taxon>
        <taxon>Actinomycetes</taxon>
        <taxon>Pseudonocardiales</taxon>
        <taxon>Pseudonocardiaceae</taxon>
        <taxon>Saccharopolyspora</taxon>
    </lineage>
</organism>
<gene>
    <name evidence="1" type="ORF">IQ251_03590</name>
</gene>